<keyword evidence="3" id="KW-1185">Reference proteome</keyword>
<evidence type="ECO:0000256" key="1">
    <source>
        <dbReference type="SAM" id="Phobius"/>
    </source>
</evidence>
<sequence length="92" mass="10940">MDILLSVIILFGMFLNLILSVREGKDERWKQIVYRPLNYAFTLLFMGYTSGTLLSKHYNFDLDTFKLYYEYLFAGVLVIYIVLLVIEKRRLS</sequence>
<keyword evidence="1" id="KW-0812">Transmembrane</keyword>
<dbReference type="EMBL" id="MBTG01000066">
    <property type="protein sequence ID" value="OPH47264.1"/>
    <property type="molecule type" value="Genomic_DNA"/>
</dbReference>
<name>A0A1V4H810_9BACL</name>
<dbReference type="AlphaFoldDB" id="A0A1V4H810"/>
<protein>
    <submittedName>
        <fullName evidence="2">Uncharacterized protein</fullName>
    </submittedName>
</protein>
<feature type="transmembrane region" description="Helical" evidence="1">
    <location>
        <begin position="67"/>
        <end position="86"/>
    </location>
</feature>
<evidence type="ECO:0000313" key="2">
    <source>
        <dbReference type="EMBL" id="OPH47264.1"/>
    </source>
</evidence>
<organism evidence="2 3">
    <name type="scientific">Paenibacillus ferrarius</name>
    <dbReference type="NCBI Taxonomy" id="1469647"/>
    <lineage>
        <taxon>Bacteria</taxon>
        <taxon>Bacillati</taxon>
        <taxon>Bacillota</taxon>
        <taxon>Bacilli</taxon>
        <taxon>Bacillales</taxon>
        <taxon>Paenibacillaceae</taxon>
        <taxon>Paenibacillus</taxon>
    </lineage>
</organism>
<evidence type="ECO:0000313" key="3">
    <source>
        <dbReference type="Proteomes" id="UP000190626"/>
    </source>
</evidence>
<keyword evidence="1" id="KW-0472">Membrane</keyword>
<reference evidence="3" key="1">
    <citation type="submission" date="2016-07" db="EMBL/GenBank/DDBJ databases">
        <authorList>
            <person name="Florea S."/>
            <person name="Webb J.S."/>
            <person name="Jaromczyk J."/>
            <person name="Schardl C.L."/>
        </authorList>
    </citation>
    <scope>NUCLEOTIDE SEQUENCE [LARGE SCALE GENOMIC DNA]</scope>
    <source>
        <strain evidence="3">CY1</strain>
    </source>
</reference>
<comment type="caution">
    <text evidence="2">The sequence shown here is derived from an EMBL/GenBank/DDBJ whole genome shotgun (WGS) entry which is preliminary data.</text>
</comment>
<keyword evidence="1" id="KW-1133">Transmembrane helix</keyword>
<dbReference type="RefSeq" id="WP_079420976.1">
    <property type="nucleotide sequence ID" value="NZ_MBTG01000066.1"/>
</dbReference>
<feature type="transmembrane region" description="Helical" evidence="1">
    <location>
        <begin position="36"/>
        <end position="55"/>
    </location>
</feature>
<gene>
    <name evidence="2" type="ORF">BC351_12250</name>
</gene>
<dbReference type="Proteomes" id="UP000190626">
    <property type="component" value="Unassembled WGS sequence"/>
</dbReference>
<proteinExistence type="predicted"/>
<accession>A0A1V4H810</accession>
<dbReference type="OrthoDB" id="2666574at2"/>